<reference evidence="3" key="1">
    <citation type="submission" date="2021-07" db="EMBL/GenBank/DDBJ databases">
        <authorList>
            <person name="Durling M."/>
        </authorList>
    </citation>
    <scope>NUCLEOTIDE SEQUENCE</scope>
</reference>
<organism evidence="3 4">
    <name type="scientific">Hymenoscyphus fraxineus</name>
    <dbReference type="NCBI Taxonomy" id="746836"/>
    <lineage>
        <taxon>Eukaryota</taxon>
        <taxon>Fungi</taxon>
        <taxon>Dikarya</taxon>
        <taxon>Ascomycota</taxon>
        <taxon>Pezizomycotina</taxon>
        <taxon>Leotiomycetes</taxon>
        <taxon>Helotiales</taxon>
        <taxon>Helotiaceae</taxon>
        <taxon>Hymenoscyphus</taxon>
    </lineage>
</organism>
<feature type="domain" description="Protein argonaute N-terminal" evidence="2">
    <location>
        <begin position="164"/>
        <end position="300"/>
    </location>
</feature>
<proteinExistence type="predicted"/>
<sequence>MSSQPICRLCNKSSLLHDVFNCPKRKGCSKCKTPEAHKALNCDKKYPRTEEQCETVNPADKWPFSDEVREQLTAEAKEKHLKRQQIADMPPAIQHPLPQIAENQGSSAGEPSSTTESSQDFKETLSADELLKRKKLSWIAAEKELPYKENLKKPTNDKGDVLGNFYAFKIKKNLKTPIFRYTIDVGESVKAGVERTLSRETKRYLIGQLLEENTPSHSNWACDYDSIIVSAGSLYKDWDHNKEPEIPVPYNRGLKDKAINVTDSKIKFLNSIDIDRLNRHINQEERDDQIMESLHALNIIFCKKINDKSFAGARSGNKFYPDDP</sequence>
<protein>
    <recommendedName>
        <fullName evidence="2">Protein argonaute N-terminal domain-containing protein</fullName>
    </recommendedName>
</protein>
<dbReference type="EMBL" id="CAJVRL010000103">
    <property type="protein sequence ID" value="CAG8960883.1"/>
    <property type="molecule type" value="Genomic_DNA"/>
</dbReference>
<comment type="caution">
    <text evidence="3">The sequence shown here is derived from an EMBL/GenBank/DDBJ whole genome shotgun (WGS) entry which is preliminary data.</text>
</comment>
<name>A0A9N9LAE0_9HELO</name>
<keyword evidence="4" id="KW-1185">Reference proteome</keyword>
<feature type="region of interest" description="Disordered" evidence="1">
    <location>
        <begin position="101"/>
        <end position="123"/>
    </location>
</feature>
<gene>
    <name evidence="3" type="ORF">HYFRA_00002420</name>
</gene>
<dbReference type="Proteomes" id="UP000696280">
    <property type="component" value="Unassembled WGS sequence"/>
</dbReference>
<dbReference type="Pfam" id="PF16486">
    <property type="entry name" value="ArgoN"/>
    <property type="match status" value="1"/>
</dbReference>
<evidence type="ECO:0000259" key="2">
    <source>
        <dbReference type="Pfam" id="PF16486"/>
    </source>
</evidence>
<dbReference type="OrthoDB" id="10252740at2759"/>
<dbReference type="AlphaFoldDB" id="A0A9N9LAE0"/>
<accession>A0A9N9LAE0</accession>
<evidence type="ECO:0000256" key="1">
    <source>
        <dbReference type="SAM" id="MobiDB-lite"/>
    </source>
</evidence>
<feature type="compositionally biased region" description="Polar residues" evidence="1">
    <location>
        <begin position="101"/>
        <end position="118"/>
    </location>
</feature>
<evidence type="ECO:0000313" key="3">
    <source>
        <dbReference type="EMBL" id="CAG8960883.1"/>
    </source>
</evidence>
<evidence type="ECO:0000313" key="4">
    <source>
        <dbReference type="Proteomes" id="UP000696280"/>
    </source>
</evidence>
<dbReference type="InterPro" id="IPR032474">
    <property type="entry name" value="Argonaute_N"/>
</dbReference>